<reference evidence="1" key="1">
    <citation type="journal article" date="2022" name="bioRxiv">
        <title>Sequencing and chromosome-scale assembly of the giantPleurodeles waltlgenome.</title>
        <authorList>
            <person name="Brown T."/>
            <person name="Elewa A."/>
            <person name="Iarovenko S."/>
            <person name="Subramanian E."/>
            <person name="Araus A.J."/>
            <person name="Petzold A."/>
            <person name="Susuki M."/>
            <person name="Suzuki K.-i.T."/>
            <person name="Hayashi T."/>
            <person name="Toyoda A."/>
            <person name="Oliveira C."/>
            <person name="Osipova E."/>
            <person name="Leigh N.D."/>
            <person name="Simon A."/>
            <person name="Yun M.H."/>
        </authorList>
    </citation>
    <scope>NUCLEOTIDE SEQUENCE</scope>
    <source>
        <strain evidence="1">20211129_DDA</strain>
        <tissue evidence="1">Liver</tissue>
    </source>
</reference>
<evidence type="ECO:0000313" key="2">
    <source>
        <dbReference type="Proteomes" id="UP001066276"/>
    </source>
</evidence>
<dbReference type="EMBL" id="JANPWB010000006">
    <property type="protein sequence ID" value="KAJ1179769.1"/>
    <property type="molecule type" value="Genomic_DNA"/>
</dbReference>
<gene>
    <name evidence="1" type="ORF">NDU88_005003</name>
</gene>
<keyword evidence="2" id="KW-1185">Reference proteome</keyword>
<accession>A0AAV7TVC3</accession>
<proteinExistence type="predicted"/>
<dbReference type="Proteomes" id="UP001066276">
    <property type="component" value="Chromosome 3_2"/>
</dbReference>
<protein>
    <submittedName>
        <fullName evidence="1">Uncharacterized protein</fullName>
    </submittedName>
</protein>
<dbReference type="AlphaFoldDB" id="A0AAV7TVC3"/>
<name>A0AAV7TVC3_PLEWA</name>
<comment type="caution">
    <text evidence="1">The sequence shown here is derived from an EMBL/GenBank/DDBJ whole genome shotgun (WGS) entry which is preliminary data.</text>
</comment>
<evidence type="ECO:0000313" key="1">
    <source>
        <dbReference type="EMBL" id="KAJ1179769.1"/>
    </source>
</evidence>
<sequence>MLRSTSWKYRYANGIFLSTLCTLCALKYIQDRSDEGNTKKRILEMPFHISQSKNKRSQEHQRLHTAGSGLFMDQKLVAKFEVRSSTIALE</sequence>
<organism evidence="1 2">
    <name type="scientific">Pleurodeles waltl</name>
    <name type="common">Iberian ribbed newt</name>
    <dbReference type="NCBI Taxonomy" id="8319"/>
    <lineage>
        <taxon>Eukaryota</taxon>
        <taxon>Metazoa</taxon>
        <taxon>Chordata</taxon>
        <taxon>Craniata</taxon>
        <taxon>Vertebrata</taxon>
        <taxon>Euteleostomi</taxon>
        <taxon>Amphibia</taxon>
        <taxon>Batrachia</taxon>
        <taxon>Caudata</taxon>
        <taxon>Salamandroidea</taxon>
        <taxon>Salamandridae</taxon>
        <taxon>Pleurodelinae</taxon>
        <taxon>Pleurodeles</taxon>
    </lineage>
</organism>